<sequence>MKKTTIALALLLGAPLAAQTFELGLFAGQQQYPSIHTDVAPGTTLRMETDNKTVFAVRFGYSVVDLGPAQFQLTAGYQPESKATVKASLPGTPAVDVGEFKENHWSAGAMFNFKAFVAVGAGLEFRSERLSASFSGAGDSTTYNRVWARVNAGFAIPSPVVKPFVGLEVAFPLTTKSSGVDPSASSADALKAMAPKSQFGLYAGIRF</sequence>
<evidence type="ECO:0000256" key="1">
    <source>
        <dbReference type="SAM" id="SignalP"/>
    </source>
</evidence>
<evidence type="ECO:0000313" key="3">
    <source>
        <dbReference type="Proteomes" id="UP001165044"/>
    </source>
</evidence>
<organism evidence="2 3">
    <name type="scientific">Geothrix edaphica</name>
    <dbReference type="NCBI Taxonomy" id="2927976"/>
    <lineage>
        <taxon>Bacteria</taxon>
        <taxon>Pseudomonadati</taxon>
        <taxon>Acidobacteriota</taxon>
        <taxon>Holophagae</taxon>
        <taxon>Holophagales</taxon>
        <taxon>Holophagaceae</taxon>
        <taxon>Geothrix</taxon>
    </lineage>
</organism>
<keyword evidence="1" id="KW-0732">Signal</keyword>
<dbReference type="Proteomes" id="UP001165044">
    <property type="component" value="Unassembled WGS sequence"/>
</dbReference>
<dbReference type="EMBL" id="BSDC01000001">
    <property type="protein sequence ID" value="GLH65911.1"/>
    <property type="molecule type" value="Genomic_DNA"/>
</dbReference>
<feature type="signal peptide" evidence="1">
    <location>
        <begin position="1"/>
        <end position="20"/>
    </location>
</feature>
<gene>
    <name evidence="2" type="ORF">GETHED_02750</name>
</gene>
<name>A0ABQ5PTY2_9BACT</name>
<evidence type="ECO:0008006" key="4">
    <source>
        <dbReference type="Google" id="ProtNLM"/>
    </source>
</evidence>
<comment type="caution">
    <text evidence="2">The sequence shown here is derived from an EMBL/GenBank/DDBJ whole genome shotgun (WGS) entry which is preliminary data.</text>
</comment>
<evidence type="ECO:0000313" key="2">
    <source>
        <dbReference type="EMBL" id="GLH65911.1"/>
    </source>
</evidence>
<protein>
    <recommendedName>
        <fullName evidence="4">Outer membrane protein beta-barrel domain-containing protein</fullName>
    </recommendedName>
</protein>
<proteinExistence type="predicted"/>
<dbReference type="RefSeq" id="WP_285606002.1">
    <property type="nucleotide sequence ID" value="NZ_BSDC01000001.1"/>
</dbReference>
<reference evidence="2" key="1">
    <citation type="journal article" date="2023" name="Antonie Van Leeuwenhoek">
        <title>Mesoterricola silvestris gen. nov., sp. nov., Mesoterricola sediminis sp. nov., Geothrix oryzae sp. nov., Geothrix edaphica sp. nov., Geothrix rubra sp. nov., and Geothrix limicola sp. nov., six novel members of Acidobacteriota isolated from soils.</title>
        <authorList>
            <person name="Itoh H."/>
            <person name="Sugisawa Y."/>
            <person name="Mise K."/>
            <person name="Xu Z."/>
            <person name="Kuniyasu M."/>
            <person name="Ushijima N."/>
            <person name="Kawano K."/>
            <person name="Kobayashi E."/>
            <person name="Shiratori Y."/>
            <person name="Masuda Y."/>
            <person name="Senoo K."/>
        </authorList>
    </citation>
    <scope>NUCLEOTIDE SEQUENCE</scope>
    <source>
        <strain evidence="2">Red802</strain>
    </source>
</reference>
<keyword evidence="3" id="KW-1185">Reference proteome</keyword>
<feature type="chain" id="PRO_5047322082" description="Outer membrane protein beta-barrel domain-containing protein" evidence="1">
    <location>
        <begin position="21"/>
        <end position="207"/>
    </location>
</feature>
<accession>A0ABQ5PTY2</accession>